<dbReference type="Proteomes" id="UP000076580">
    <property type="component" value="Chromosome 01"/>
</dbReference>
<proteinExistence type="predicted"/>
<gene>
    <name evidence="2" type="ORF">DCS_00830</name>
</gene>
<dbReference type="InParanoid" id="A0A151GRG9"/>
<feature type="compositionally biased region" description="Low complexity" evidence="1">
    <location>
        <begin position="22"/>
        <end position="31"/>
    </location>
</feature>
<evidence type="ECO:0000313" key="3">
    <source>
        <dbReference type="Proteomes" id="UP000076580"/>
    </source>
</evidence>
<dbReference type="EMBL" id="LAYC01000001">
    <property type="protein sequence ID" value="KYK59696.1"/>
    <property type="molecule type" value="Genomic_DNA"/>
</dbReference>
<keyword evidence="3" id="KW-1185">Reference proteome</keyword>
<feature type="region of interest" description="Disordered" evidence="1">
    <location>
        <begin position="10"/>
        <end position="38"/>
    </location>
</feature>
<evidence type="ECO:0000256" key="1">
    <source>
        <dbReference type="SAM" id="MobiDB-lite"/>
    </source>
</evidence>
<comment type="caution">
    <text evidence="2">The sequence shown here is derived from an EMBL/GenBank/DDBJ whole genome shotgun (WGS) entry which is preliminary data.</text>
</comment>
<dbReference type="RefSeq" id="XP_040659048.1">
    <property type="nucleotide sequence ID" value="XM_040798165.1"/>
</dbReference>
<reference evidence="2 3" key="1">
    <citation type="journal article" date="2016" name="Sci. Rep.">
        <title>Insights into Adaptations to a Near-Obligate Nematode Endoparasitic Lifestyle from the Finished Genome of Drechmeria coniospora.</title>
        <authorList>
            <person name="Zhang L."/>
            <person name="Zhou Z."/>
            <person name="Guo Q."/>
            <person name="Fokkens L."/>
            <person name="Miskei M."/>
            <person name="Pocsi I."/>
            <person name="Zhang W."/>
            <person name="Chen M."/>
            <person name="Wang L."/>
            <person name="Sun Y."/>
            <person name="Donzelli B.G."/>
            <person name="Gibson D.M."/>
            <person name="Nelson D.R."/>
            <person name="Luo J.G."/>
            <person name="Rep M."/>
            <person name="Liu H."/>
            <person name="Yang S."/>
            <person name="Wang J."/>
            <person name="Krasnoff S.B."/>
            <person name="Xu Y."/>
            <person name="Molnar I."/>
            <person name="Lin M."/>
        </authorList>
    </citation>
    <scope>NUCLEOTIDE SEQUENCE [LARGE SCALE GENOMIC DNA]</scope>
    <source>
        <strain evidence="2 3">ARSEF 6962</strain>
    </source>
</reference>
<protein>
    <submittedName>
        <fullName evidence="2">Uncharacterized protein</fullName>
    </submittedName>
</protein>
<organism evidence="2 3">
    <name type="scientific">Drechmeria coniospora</name>
    <name type="common">Nematophagous fungus</name>
    <name type="synonym">Meria coniospora</name>
    <dbReference type="NCBI Taxonomy" id="98403"/>
    <lineage>
        <taxon>Eukaryota</taxon>
        <taxon>Fungi</taxon>
        <taxon>Dikarya</taxon>
        <taxon>Ascomycota</taxon>
        <taxon>Pezizomycotina</taxon>
        <taxon>Sordariomycetes</taxon>
        <taxon>Hypocreomycetidae</taxon>
        <taxon>Hypocreales</taxon>
        <taxon>Ophiocordycipitaceae</taxon>
        <taxon>Drechmeria</taxon>
    </lineage>
</organism>
<sequence>MSCGPLIRLTHKMDPLHAGGPASASTSSSMAHRGDKRTTIKAEDGCMGQAWAGEGPNNVKSPCSWVPAAKLVRKKGR</sequence>
<dbReference type="GeneID" id="63713473"/>
<dbReference type="AlphaFoldDB" id="A0A151GRG9"/>
<evidence type="ECO:0000313" key="2">
    <source>
        <dbReference type="EMBL" id="KYK59696.1"/>
    </source>
</evidence>
<accession>A0A151GRG9</accession>
<name>A0A151GRG9_DRECN</name>